<protein>
    <submittedName>
        <fullName evidence="2">(spotted green pufferfish) hypothetical protein</fullName>
    </submittedName>
</protein>
<evidence type="ECO:0000256" key="1">
    <source>
        <dbReference type="SAM" id="MobiDB-lite"/>
    </source>
</evidence>
<reference evidence="2" key="2">
    <citation type="submission" date="2004-02" db="EMBL/GenBank/DDBJ databases">
        <authorList>
            <consortium name="Genoscope"/>
            <consortium name="Whitehead Institute Centre for Genome Research"/>
        </authorList>
    </citation>
    <scope>NUCLEOTIDE SEQUENCE</scope>
</reference>
<dbReference type="AlphaFoldDB" id="Q4RPW0"/>
<reference evidence="2" key="1">
    <citation type="journal article" date="2004" name="Nature">
        <title>Genome duplication in the teleost fish Tetraodon nigroviridis reveals the early vertebrate proto-karyotype.</title>
        <authorList>
            <person name="Jaillon O."/>
            <person name="Aury J.-M."/>
            <person name="Brunet F."/>
            <person name="Petit J.-L."/>
            <person name="Stange-Thomann N."/>
            <person name="Mauceli E."/>
            <person name="Bouneau L."/>
            <person name="Fischer C."/>
            <person name="Ozouf-Costaz C."/>
            <person name="Bernot A."/>
            <person name="Nicaud S."/>
            <person name="Jaffe D."/>
            <person name="Fisher S."/>
            <person name="Lutfalla G."/>
            <person name="Dossat C."/>
            <person name="Segurens B."/>
            <person name="Dasilva C."/>
            <person name="Salanoubat M."/>
            <person name="Levy M."/>
            <person name="Boudet N."/>
            <person name="Castellano S."/>
            <person name="Anthouard V."/>
            <person name="Jubin C."/>
            <person name="Castelli V."/>
            <person name="Katinka M."/>
            <person name="Vacherie B."/>
            <person name="Biemont C."/>
            <person name="Skalli Z."/>
            <person name="Cattolico L."/>
            <person name="Poulain J."/>
            <person name="De Berardinis V."/>
            <person name="Cruaud C."/>
            <person name="Duprat S."/>
            <person name="Brottier P."/>
            <person name="Coutanceau J.-P."/>
            <person name="Gouzy J."/>
            <person name="Parra G."/>
            <person name="Lardier G."/>
            <person name="Chapple C."/>
            <person name="McKernan K.J."/>
            <person name="McEwan P."/>
            <person name="Bosak S."/>
            <person name="Kellis M."/>
            <person name="Volff J.-N."/>
            <person name="Guigo R."/>
            <person name="Zody M.C."/>
            <person name="Mesirov J."/>
            <person name="Lindblad-Toh K."/>
            <person name="Birren B."/>
            <person name="Nusbaum C."/>
            <person name="Kahn D."/>
            <person name="Robinson-Rechavi M."/>
            <person name="Laudet V."/>
            <person name="Schachter V."/>
            <person name="Quetier F."/>
            <person name="Saurin W."/>
            <person name="Scarpelli C."/>
            <person name="Wincker P."/>
            <person name="Lander E.S."/>
            <person name="Weissenbach J."/>
            <person name="Roest Crollius H."/>
        </authorList>
    </citation>
    <scope>NUCLEOTIDE SEQUENCE [LARGE SCALE GENOMIC DNA]</scope>
</reference>
<feature type="region of interest" description="Disordered" evidence="1">
    <location>
        <begin position="1"/>
        <end position="26"/>
    </location>
</feature>
<feature type="compositionally biased region" description="Basic residues" evidence="1">
    <location>
        <begin position="1"/>
        <end position="18"/>
    </location>
</feature>
<gene>
    <name evidence="2" type="ORF">GSTENG00030913001</name>
</gene>
<evidence type="ECO:0000313" key="2">
    <source>
        <dbReference type="EMBL" id="CAG09572.1"/>
    </source>
</evidence>
<accession>Q4RPW0</accession>
<organism evidence="2">
    <name type="scientific">Tetraodon nigroviridis</name>
    <name type="common">Spotted green pufferfish</name>
    <name type="synonym">Chelonodon nigroviridis</name>
    <dbReference type="NCBI Taxonomy" id="99883"/>
    <lineage>
        <taxon>Eukaryota</taxon>
        <taxon>Metazoa</taxon>
        <taxon>Chordata</taxon>
        <taxon>Craniata</taxon>
        <taxon>Vertebrata</taxon>
        <taxon>Euteleostomi</taxon>
        <taxon>Actinopterygii</taxon>
        <taxon>Neopterygii</taxon>
        <taxon>Teleostei</taxon>
        <taxon>Neoteleostei</taxon>
        <taxon>Acanthomorphata</taxon>
        <taxon>Eupercaria</taxon>
        <taxon>Tetraodontiformes</taxon>
        <taxon>Tetradontoidea</taxon>
        <taxon>Tetraodontidae</taxon>
        <taxon>Tetraodon</taxon>
    </lineage>
</organism>
<sequence>MKRRSERRRAEPRKRRRAAANSSEVEPNSDIYIEITGKRVCEANRVNFASTWQMRADALGRLRTPRPTILNDQGVWKTFFFFF</sequence>
<dbReference type="EMBL" id="CAAE01015007">
    <property type="protein sequence ID" value="CAG09572.1"/>
    <property type="molecule type" value="Genomic_DNA"/>
</dbReference>
<comment type="caution">
    <text evidence="2">The sequence shown here is derived from an EMBL/GenBank/DDBJ whole genome shotgun (WGS) entry which is preliminary data.</text>
</comment>
<proteinExistence type="predicted"/>
<dbReference type="KEGG" id="tng:GSTEN00030913G001"/>
<name>Q4RPW0_TETNG</name>